<dbReference type="Proteomes" id="UP000770661">
    <property type="component" value="Unassembled WGS sequence"/>
</dbReference>
<dbReference type="EMBL" id="JACEEZ010018769">
    <property type="protein sequence ID" value="KAG0716549.1"/>
    <property type="molecule type" value="Genomic_DNA"/>
</dbReference>
<keyword evidence="3" id="KW-1185">Reference proteome</keyword>
<feature type="region of interest" description="Disordered" evidence="1">
    <location>
        <begin position="1"/>
        <end position="53"/>
    </location>
</feature>
<proteinExistence type="predicted"/>
<reference evidence="2" key="1">
    <citation type="submission" date="2020-07" db="EMBL/GenBank/DDBJ databases">
        <title>The High-quality genome of the commercially important snow crab, Chionoecetes opilio.</title>
        <authorList>
            <person name="Jeong J.-H."/>
            <person name="Ryu S."/>
        </authorList>
    </citation>
    <scope>NUCLEOTIDE SEQUENCE</scope>
    <source>
        <strain evidence="2">MADBK_172401_WGS</strain>
        <tissue evidence="2">Digestive gland</tissue>
    </source>
</reference>
<protein>
    <submittedName>
        <fullName evidence="2">Uncharacterized protein</fullName>
    </submittedName>
</protein>
<evidence type="ECO:0000256" key="1">
    <source>
        <dbReference type="SAM" id="MobiDB-lite"/>
    </source>
</evidence>
<evidence type="ECO:0000313" key="2">
    <source>
        <dbReference type="EMBL" id="KAG0716549.1"/>
    </source>
</evidence>
<gene>
    <name evidence="2" type="ORF">GWK47_009424</name>
</gene>
<feature type="compositionally biased region" description="Polar residues" evidence="1">
    <location>
        <begin position="28"/>
        <end position="37"/>
    </location>
</feature>
<organism evidence="2 3">
    <name type="scientific">Chionoecetes opilio</name>
    <name type="common">Atlantic snow crab</name>
    <name type="synonym">Cancer opilio</name>
    <dbReference type="NCBI Taxonomy" id="41210"/>
    <lineage>
        <taxon>Eukaryota</taxon>
        <taxon>Metazoa</taxon>
        <taxon>Ecdysozoa</taxon>
        <taxon>Arthropoda</taxon>
        <taxon>Crustacea</taxon>
        <taxon>Multicrustacea</taxon>
        <taxon>Malacostraca</taxon>
        <taxon>Eumalacostraca</taxon>
        <taxon>Eucarida</taxon>
        <taxon>Decapoda</taxon>
        <taxon>Pleocyemata</taxon>
        <taxon>Brachyura</taxon>
        <taxon>Eubrachyura</taxon>
        <taxon>Majoidea</taxon>
        <taxon>Majidae</taxon>
        <taxon>Chionoecetes</taxon>
    </lineage>
</organism>
<dbReference type="OrthoDB" id="7552535at2759"/>
<sequence length="117" mass="12508">MDSLIAPRTDDRAWEGLAGPIPMPSPSPDTATGTTSRLDPGRPGSSVSVSSGITPEEAQMHLAKAIYASGCPLSMVDNKLWAKFFKTLRPFFKIRPGTQFQTSSWEGLPGVSATVKD</sequence>
<accession>A0A8J4Y330</accession>
<evidence type="ECO:0000313" key="3">
    <source>
        <dbReference type="Proteomes" id="UP000770661"/>
    </source>
</evidence>
<dbReference type="AlphaFoldDB" id="A0A8J4Y330"/>
<comment type="caution">
    <text evidence="2">The sequence shown here is derived from an EMBL/GenBank/DDBJ whole genome shotgun (WGS) entry which is preliminary data.</text>
</comment>
<name>A0A8J4Y330_CHIOP</name>